<feature type="domain" description="UBA" evidence="1">
    <location>
        <begin position="1"/>
        <end position="43"/>
    </location>
</feature>
<evidence type="ECO:0000259" key="1">
    <source>
        <dbReference type="PROSITE" id="PS50030"/>
    </source>
</evidence>
<proteinExistence type="predicted"/>
<dbReference type="PANTHER" id="PTHR35294">
    <property type="entry name" value="UBIQUITIN-ASSOCIATED/TRANSLATION ELONGATION FACTOR EF1B PROTEIN"/>
    <property type="match status" value="1"/>
</dbReference>
<comment type="caution">
    <text evidence="2">The sequence shown here is derived from an EMBL/GenBank/DDBJ whole genome shotgun (WGS) entry which is preliminary data.</text>
</comment>
<gene>
    <name evidence="2" type="ORF">ILEXP_LOCUS32473</name>
</gene>
<evidence type="ECO:0000313" key="3">
    <source>
        <dbReference type="Proteomes" id="UP001642360"/>
    </source>
</evidence>
<dbReference type="PROSITE" id="PS50030">
    <property type="entry name" value="UBA"/>
    <property type="match status" value="1"/>
</dbReference>
<keyword evidence="3" id="KW-1185">Reference proteome</keyword>
<dbReference type="InterPro" id="IPR009060">
    <property type="entry name" value="UBA-like_sf"/>
</dbReference>
<name>A0ABC8T1W4_9AQUA</name>
<sequence length="466" mass="50453">MSRKLESFTQKLVAMGFSSERATLALMWNDGKLEESVNWLFEGSEDDAQKKDLGNGLSLKIDISEELARIAGMEVTYKCSKQEVERAVTACEGDLDKAEEILGAQKLEPPATPSKMEANVKLLMRVQEKPTALVTAQSRGNDRDLNYVKRVVSGSTLSEPGNRNMQDLKANQPMLRAEKRWPAIGSSSSVSYSVAAPLQVGSSSAKMMPQLSVSGNEGRNIQQGVLREPIIMMQCPQSHNAKQNPVSSIIVSPLGTNGWYPSNGLGMESTKLNGKFLHNQSTGNFGSERLNLQHFKPQTQSTRSPGPDNLSSQPYYPQAQYAQHVSNLVDPAETRMGISWRATGASSPSLKVPSSLGLFSGWGSTVTVGSSSHVDWNTGDMMYNCDYKSIDWTLEPNSSRSKANGLILGLSSMRLGSTNGISVPGLQTGGMATEASSSIGSREWTSPFAGKDIFTVPRFVISPSLN</sequence>
<dbReference type="PANTHER" id="PTHR35294:SF4">
    <property type="entry name" value="UBA DOMAIN-CONTAINING PROTEIN"/>
    <property type="match status" value="1"/>
</dbReference>
<dbReference type="InterPro" id="IPR015940">
    <property type="entry name" value="UBA"/>
</dbReference>
<dbReference type="SMART" id="SM00165">
    <property type="entry name" value="UBA"/>
    <property type="match status" value="1"/>
</dbReference>
<dbReference type="Gene3D" id="1.10.8.10">
    <property type="entry name" value="DNA helicase RuvA subunit, C-terminal domain"/>
    <property type="match status" value="1"/>
</dbReference>
<evidence type="ECO:0000313" key="2">
    <source>
        <dbReference type="EMBL" id="CAK9163426.1"/>
    </source>
</evidence>
<dbReference type="AlphaFoldDB" id="A0ABC8T1W4"/>
<accession>A0ABC8T1W4</accession>
<dbReference type="EMBL" id="CAUOFW020004025">
    <property type="protein sequence ID" value="CAK9163426.1"/>
    <property type="molecule type" value="Genomic_DNA"/>
</dbReference>
<dbReference type="Pfam" id="PF22562">
    <property type="entry name" value="UBA_7"/>
    <property type="match status" value="1"/>
</dbReference>
<organism evidence="2 3">
    <name type="scientific">Ilex paraguariensis</name>
    <name type="common">yerba mate</name>
    <dbReference type="NCBI Taxonomy" id="185542"/>
    <lineage>
        <taxon>Eukaryota</taxon>
        <taxon>Viridiplantae</taxon>
        <taxon>Streptophyta</taxon>
        <taxon>Embryophyta</taxon>
        <taxon>Tracheophyta</taxon>
        <taxon>Spermatophyta</taxon>
        <taxon>Magnoliopsida</taxon>
        <taxon>eudicotyledons</taxon>
        <taxon>Gunneridae</taxon>
        <taxon>Pentapetalae</taxon>
        <taxon>asterids</taxon>
        <taxon>campanulids</taxon>
        <taxon>Aquifoliales</taxon>
        <taxon>Aquifoliaceae</taxon>
        <taxon>Ilex</taxon>
    </lineage>
</organism>
<dbReference type="Proteomes" id="UP001642360">
    <property type="component" value="Unassembled WGS sequence"/>
</dbReference>
<reference evidence="2 3" key="1">
    <citation type="submission" date="2024-02" db="EMBL/GenBank/DDBJ databases">
        <authorList>
            <person name="Vignale AGUSTIN F."/>
            <person name="Sosa J E."/>
            <person name="Modenutti C."/>
        </authorList>
    </citation>
    <scope>NUCLEOTIDE SEQUENCE [LARGE SCALE GENOMIC DNA]</scope>
</reference>
<protein>
    <recommendedName>
        <fullName evidence="1">UBA domain-containing protein</fullName>
    </recommendedName>
</protein>
<dbReference type="SUPFAM" id="SSF46934">
    <property type="entry name" value="UBA-like"/>
    <property type="match status" value="1"/>
</dbReference>